<dbReference type="InterPro" id="IPR029063">
    <property type="entry name" value="SAM-dependent_MTases_sf"/>
</dbReference>
<gene>
    <name evidence="1" type="ORF">COW36_09900</name>
</gene>
<dbReference type="EMBL" id="PFFQ01000027">
    <property type="protein sequence ID" value="PIW17159.1"/>
    <property type="molecule type" value="Genomic_DNA"/>
</dbReference>
<keyword evidence="1" id="KW-0808">Transferase</keyword>
<keyword evidence="1" id="KW-0489">Methyltransferase</keyword>
<name>A0A2M7G5I9_9BACT</name>
<proteinExistence type="predicted"/>
<comment type="caution">
    <text evidence="1">The sequence shown here is derived from an EMBL/GenBank/DDBJ whole genome shotgun (WGS) entry which is preliminary data.</text>
</comment>
<sequence>MDKFKDSLRRFLNKKQIELLKRLSASMVRLSIQMVSPFVLPIMKFMATSGEGTDACLKRGFLPVPVHFYQPIPDLEDLEKRNIWAKESALSGIEFQSENFFAFMQKIAADFSHECDWPNEPTSDPKQFHLHNNCFSYGCASALHCMIRYFKPKRIIEVGSGFSSRVIAAAIELNHPESGPTDYRIVDPYTNLDLKNFPEQTQLIRQQVETLDLAFFESLQENDILFIDSSHVCKLGSDVNFEILEVLPSLNKGVFIHFHDINLPYEYPEVYAKNQKFRVFWNEAYLLQAFLAFNKEFKVVLPMDFVQRHFIEDLKALFPASLKTDFGWVSGSFWIQRILK</sequence>
<evidence type="ECO:0000313" key="1">
    <source>
        <dbReference type="EMBL" id="PIW17159.1"/>
    </source>
</evidence>
<dbReference type="Proteomes" id="UP000231019">
    <property type="component" value="Unassembled WGS sequence"/>
</dbReference>
<accession>A0A2M7G5I9</accession>
<dbReference type="Gene3D" id="3.40.50.150">
    <property type="entry name" value="Vaccinia Virus protein VP39"/>
    <property type="match status" value="1"/>
</dbReference>
<dbReference type="AlphaFoldDB" id="A0A2M7G5I9"/>
<organism evidence="1 2">
    <name type="scientific">bacterium (Candidatus Blackallbacteria) CG17_big_fil_post_rev_8_21_14_2_50_48_46</name>
    <dbReference type="NCBI Taxonomy" id="2014261"/>
    <lineage>
        <taxon>Bacteria</taxon>
        <taxon>Candidatus Blackallbacteria</taxon>
    </lineage>
</organism>
<evidence type="ECO:0000313" key="2">
    <source>
        <dbReference type="Proteomes" id="UP000231019"/>
    </source>
</evidence>
<dbReference type="Pfam" id="PF13578">
    <property type="entry name" value="Methyltransf_24"/>
    <property type="match status" value="1"/>
</dbReference>
<reference evidence="1 2" key="1">
    <citation type="submission" date="2017-09" db="EMBL/GenBank/DDBJ databases">
        <title>Depth-based differentiation of microbial function through sediment-hosted aquifers and enrichment of novel symbionts in the deep terrestrial subsurface.</title>
        <authorList>
            <person name="Probst A.J."/>
            <person name="Ladd B."/>
            <person name="Jarett J.K."/>
            <person name="Geller-Mcgrath D.E."/>
            <person name="Sieber C.M."/>
            <person name="Emerson J.B."/>
            <person name="Anantharaman K."/>
            <person name="Thomas B.C."/>
            <person name="Malmstrom R."/>
            <person name="Stieglmeier M."/>
            <person name="Klingl A."/>
            <person name="Woyke T."/>
            <person name="Ryan C.M."/>
            <person name="Banfield J.F."/>
        </authorList>
    </citation>
    <scope>NUCLEOTIDE SEQUENCE [LARGE SCALE GENOMIC DNA]</scope>
    <source>
        <strain evidence="1">CG17_big_fil_post_rev_8_21_14_2_50_48_46</strain>
    </source>
</reference>
<dbReference type="GO" id="GO:0008168">
    <property type="term" value="F:methyltransferase activity"/>
    <property type="evidence" value="ECO:0007669"/>
    <property type="project" value="UniProtKB-KW"/>
</dbReference>
<protein>
    <submittedName>
        <fullName evidence="1">Class I SAM-dependent methyltransferase</fullName>
    </submittedName>
</protein>
<dbReference type="GO" id="GO:0032259">
    <property type="term" value="P:methylation"/>
    <property type="evidence" value="ECO:0007669"/>
    <property type="project" value="UniProtKB-KW"/>
</dbReference>
<dbReference type="SUPFAM" id="SSF53335">
    <property type="entry name" value="S-adenosyl-L-methionine-dependent methyltransferases"/>
    <property type="match status" value="1"/>
</dbReference>